<dbReference type="InterPro" id="IPR042189">
    <property type="entry name" value="RNA_pol_sigma_70_r1_1_sf"/>
</dbReference>
<comment type="caution">
    <text evidence="8">The sequence shown here is derived from an EMBL/GenBank/DDBJ whole genome shotgun (WGS) entry which is preliminary data.</text>
</comment>
<dbReference type="PANTHER" id="PTHR30603">
    <property type="entry name" value="RNA POLYMERASE SIGMA FACTOR RPO"/>
    <property type="match status" value="1"/>
</dbReference>
<dbReference type="Gene3D" id="1.10.601.10">
    <property type="entry name" value="RNA Polymerase Primary Sigma Factor"/>
    <property type="match status" value="1"/>
</dbReference>
<dbReference type="InterPro" id="IPR014284">
    <property type="entry name" value="RNA_pol_sigma-70_dom"/>
</dbReference>
<comment type="subcellular location">
    <subcellularLocation>
        <location evidence="6">Cytoplasm</location>
    </subcellularLocation>
</comment>
<dbReference type="AlphaFoldDB" id="A0A2G6KEC7"/>
<dbReference type="HAMAP" id="MF_00963">
    <property type="entry name" value="Sigma70_RpoD_SigA"/>
    <property type="match status" value="1"/>
</dbReference>
<dbReference type="Gene3D" id="1.10.10.10">
    <property type="entry name" value="Winged helix-like DNA-binding domain superfamily/Winged helix DNA-binding domain"/>
    <property type="match status" value="2"/>
</dbReference>
<dbReference type="InterPro" id="IPR007627">
    <property type="entry name" value="RNA_pol_sigma70_r2"/>
</dbReference>
<keyword evidence="4 6" id="KW-0238">DNA-binding</keyword>
<keyword evidence="5 6" id="KW-0804">Transcription</keyword>
<reference evidence="8 9" key="1">
    <citation type="submission" date="2017-10" db="EMBL/GenBank/DDBJ databases">
        <title>Novel microbial diversity and functional potential in the marine mammal oral microbiome.</title>
        <authorList>
            <person name="Dudek N.K."/>
            <person name="Sun C.L."/>
            <person name="Burstein D."/>
            <person name="Kantor R.S."/>
            <person name="Aliaga Goltsman D.S."/>
            <person name="Bik E.M."/>
            <person name="Thomas B.C."/>
            <person name="Banfield J.F."/>
            <person name="Relman D.A."/>
        </authorList>
    </citation>
    <scope>NUCLEOTIDE SEQUENCE [LARGE SCALE GENOMIC DNA]</scope>
    <source>
        <strain evidence="8">DOLJORAL78_47_16</strain>
    </source>
</reference>
<dbReference type="InterPro" id="IPR007630">
    <property type="entry name" value="RNA_pol_sigma70_r4"/>
</dbReference>
<dbReference type="InterPro" id="IPR007631">
    <property type="entry name" value="RNA_pol_sigma_70_non-ess"/>
</dbReference>
<evidence type="ECO:0000313" key="8">
    <source>
        <dbReference type="EMBL" id="PIE33730.1"/>
    </source>
</evidence>
<evidence type="ECO:0000256" key="6">
    <source>
        <dbReference type="HAMAP-Rule" id="MF_00963"/>
    </source>
</evidence>
<accession>A0A2G6KEC7</accession>
<protein>
    <recommendedName>
        <fullName evidence="6">RNA polymerase sigma factor SigA</fullName>
    </recommendedName>
</protein>
<evidence type="ECO:0000256" key="4">
    <source>
        <dbReference type="ARBA" id="ARBA00023125"/>
    </source>
</evidence>
<organism evidence="8 9">
    <name type="scientific">candidate division KSB3 bacterium</name>
    <dbReference type="NCBI Taxonomy" id="2044937"/>
    <lineage>
        <taxon>Bacteria</taxon>
        <taxon>candidate division KSB3</taxon>
    </lineage>
</organism>
<dbReference type="InterPro" id="IPR007624">
    <property type="entry name" value="RNA_pol_sigma70_r3"/>
</dbReference>
<dbReference type="InterPro" id="IPR000943">
    <property type="entry name" value="RNA_pol_sigma70"/>
</dbReference>
<dbReference type="Pfam" id="PF00140">
    <property type="entry name" value="Sigma70_r1_2"/>
    <property type="match status" value="1"/>
</dbReference>
<evidence type="ECO:0000256" key="5">
    <source>
        <dbReference type="ARBA" id="ARBA00023163"/>
    </source>
</evidence>
<dbReference type="GO" id="GO:0016987">
    <property type="term" value="F:sigma factor activity"/>
    <property type="evidence" value="ECO:0007669"/>
    <property type="project" value="UniProtKB-UniRule"/>
</dbReference>
<dbReference type="Pfam" id="PF04545">
    <property type="entry name" value="Sigma70_r4"/>
    <property type="match status" value="1"/>
</dbReference>
<evidence type="ECO:0000313" key="9">
    <source>
        <dbReference type="Proteomes" id="UP000230821"/>
    </source>
</evidence>
<dbReference type="InterPro" id="IPR013324">
    <property type="entry name" value="RNA_pol_sigma_r3/r4-like"/>
</dbReference>
<dbReference type="InterPro" id="IPR012760">
    <property type="entry name" value="RNA_pol_sigma_RpoD_C"/>
</dbReference>
<dbReference type="FunFam" id="1.10.601.10:FF:000001">
    <property type="entry name" value="RNA polymerase sigma factor SigA"/>
    <property type="match status" value="1"/>
</dbReference>
<dbReference type="InterPro" id="IPR036388">
    <property type="entry name" value="WH-like_DNA-bd_sf"/>
</dbReference>
<dbReference type="Pfam" id="PF04542">
    <property type="entry name" value="Sigma70_r2"/>
    <property type="match status" value="1"/>
</dbReference>
<proteinExistence type="inferred from homology"/>
<feature type="short sequence motif" description="Interaction with polymerase core subunit RpoC" evidence="6">
    <location>
        <begin position="377"/>
        <end position="380"/>
    </location>
</feature>
<dbReference type="GO" id="GO:0005737">
    <property type="term" value="C:cytoplasm"/>
    <property type="evidence" value="ECO:0007669"/>
    <property type="project" value="UniProtKB-SubCell"/>
</dbReference>
<dbReference type="NCBIfam" id="TIGR02393">
    <property type="entry name" value="RpoD_Cterm"/>
    <property type="match status" value="1"/>
</dbReference>
<feature type="domain" description="RNA polymerase sigma-70" evidence="7">
    <location>
        <begin position="377"/>
        <end position="390"/>
    </location>
</feature>
<comment type="subunit">
    <text evidence="6">Interacts transiently with the RNA polymerase catalytic core.</text>
</comment>
<evidence type="ECO:0000256" key="2">
    <source>
        <dbReference type="ARBA" id="ARBA00023015"/>
    </source>
</evidence>
<evidence type="ECO:0000256" key="1">
    <source>
        <dbReference type="ARBA" id="ARBA00022490"/>
    </source>
</evidence>
<dbReference type="EMBL" id="PDSK01000095">
    <property type="protein sequence ID" value="PIE33730.1"/>
    <property type="molecule type" value="Genomic_DNA"/>
</dbReference>
<evidence type="ECO:0000259" key="7">
    <source>
        <dbReference type="PROSITE" id="PS00715"/>
    </source>
</evidence>
<dbReference type="InterPro" id="IPR009042">
    <property type="entry name" value="RNA_pol_sigma70_r1_2"/>
</dbReference>
<dbReference type="PRINTS" id="PR00046">
    <property type="entry name" value="SIGMA70FCT"/>
</dbReference>
<keyword evidence="2 6" id="KW-0805">Transcription regulation</keyword>
<feature type="region of interest" description="Sigma-70 factor domain-3" evidence="6">
    <location>
        <begin position="432"/>
        <end position="508"/>
    </location>
</feature>
<dbReference type="FunFam" id="1.10.10.10:FF:000002">
    <property type="entry name" value="RNA polymerase sigma factor SigA"/>
    <property type="match status" value="1"/>
</dbReference>
<dbReference type="InterPro" id="IPR050239">
    <property type="entry name" value="Sigma-70_RNA_pol_init_factors"/>
</dbReference>
<dbReference type="Proteomes" id="UP000230821">
    <property type="component" value="Unassembled WGS sequence"/>
</dbReference>
<dbReference type="PANTHER" id="PTHR30603:SF60">
    <property type="entry name" value="RNA POLYMERASE SIGMA FACTOR RPOD"/>
    <property type="match status" value="1"/>
</dbReference>
<dbReference type="InterPro" id="IPR013325">
    <property type="entry name" value="RNA_pol_sigma_r2"/>
</dbReference>
<dbReference type="Gene3D" id="1.10.220.120">
    <property type="entry name" value="Sigma-70 factor, region 1.1"/>
    <property type="match status" value="1"/>
</dbReference>
<keyword evidence="3 6" id="KW-0731">Sigma factor</keyword>
<dbReference type="InterPro" id="IPR007127">
    <property type="entry name" value="RNA_pol_sigma_70_r1_1"/>
</dbReference>
<dbReference type="PROSITE" id="PS00715">
    <property type="entry name" value="SIGMA70_1"/>
    <property type="match status" value="1"/>
</dbReference>
<dbReference type="NCBIfam" id="TIGR02937">
    <property type="entry name" value="sigma70-ECF"/>
    <property type="match status" value="1"/>
</dbReference>
<comment type="similarity">
    <text evidence="6">Belongs to the sigma-70 factor family. RpoD/SigA subfamily.</text>
</comment>
<feature type="region of interest" description="Sigma-70 factor domain-2" evidence="6">
    <location>
        <begin position="353"/>
        <end position="423"/>
    </location>
</feature>
<comment type="caution">
    <text evidence="6">Lacks conserved residue(s) required for the propagation of feature annotation.</text>
</comment>
<evidence type="ECO:0000256" key="3">
    <source>
        <dbReference type="ARBA" id="ARBA00023082"/>
    </source>
</evidence>
<keyword evidence="1 6" id="KW-0963">Cytoplasm</keyword>
<dbReference type="Pfam" id="PF03979">
    <property type="entry name" value="Sigma70_r1_1"/>
    <property type="match status" value="1"/>
</dbReference>
<dbReference type="SUPFAM" id="SSF88659">
    <property type="entry name" value="Sigma3 and sigma4 domains of RNA polymerase sigma factors"/>
    <property type="match status" value="2"/>
</dbReference>
<dbReference type="NCBIfam" id="NF004208">
    <property type="entry name" value="PRK05658.1"/>
    <property type="match status" value="1"/>
</dbReference>
<comment type="function">
    <text evidence="6">Sigma factors are initiation factors that promote the attachment of RNA polymerase to specific initiation sites and are then released. This sigma factor is the primary sigma factor during exponential growth.</text>
</comment>
<dbReference type="SUPFAM" id="SSF88946">
    <property type="entry name" value="Sigma2 domain of RNA polymerase sigma factors"/>
    <property type="match status" value="1"/>
</dbReference>
<dbReference type="InterPro" id="IPR028630">
    <property type="entry name" value="Sigma70_RpoD"/>
</dbReference>
<sequence>MNDALKIPEVRKLITLGKEKGFLNYDEINDHLPADVVAPDQLDDIFVLLDKMDIEITDKKKIVESERTALMIKGRGKARPVKEAVKAEDLGKTDDPVRMYLREMGTVPLLTREGEIEIAKRIEKGRNEVSRAVTSTRIAVREVINLAKRFQANRIKIREFVQVTDSDEIRENRIDELEEEVIAKANELRKSEKEMVRMENILNSGNVDSQKRKKLDATIRAEMEKCSQILLSLSLHPAQVQRIVAKIKGLVKRIERGESEIAVCEGQMGMTVGELKKYSRRLKRSDDEERDKLITEKKISLEMVEEYERIIRNGRRKIRRVELEACVSAARLKKILQRINVGEACAENAKSELVQANLRLVVSIAKKYTNRGLQFLDLIQEGNIGLMKAVDKFEYQRGYKFSTYATWWIRQAITRSIADQARTIRIPVHMIETINKLIKTSRYLVQELGRKPTSAEIAEKMNLPIEKVRKVMKIAQEPISLETPIGKEEDSHLGDFIEDKGALAPSDAVVGRDLKEQTRQVLSTLTYREEKVLRMRFGIGENNEFPLASESGKEFDITREKISTIEKKAMSTLRGVKKSNRLRSFLTEGK</sequence>
<dbReference type="Pfam" id="PF04539">
    <property type="entry name" value="Sigma70_r3"/>
    <property type="match status" value="1"/>
</dbReference>
<gene>
    <name evidence="6" type="primary">sigA</name>
    <name evidence="8" type="ORF">CSA56_10415</name>
</gene>
<dbReference type="Pfam" id="PF04546">
    <property type="entry name" value="Sigma70_ner"/>
    <property type="match status" value="1"/>
</dbReference>
<dbReference type="GO" id="GO:0006352">
    <property type="term" value="P:DNA-templated transcription initiation"/>
    <property type="evidence" value="ECO:0007669"/>
    <property type="project" value="UniProtKB-UniRule"/>
</dbReference>
<name>A0A2G6KEC7_9BACT</name>
<dbReference type="GO" id="GO:0003677">
    <property type="term" value="F:DNA binding"/>
    <property type="evidence" value="ECO:0007669"/>
    <property type="project" value="UniProtKB-UniRule"/>
</dbReference>